<dbReference type="Proteomes" id="UP001154282">
    <property type="component" value="Unassembled WGS sequence"/>
</dbReference>
<proteinExistence type="predicted"/>
<dbReference type="PANTHER" id="PTHR46033">
    <property type="entry name" value="PROTEIN MAIN-LIKE 2"/>
    <property type="match status" value="1"/>
</dbReference>
<evidence type="ECO:0000313" key="2">
    <source>
        <dbReference type="EMBL" id="CAI0430001.1"/>
    </source>
</evidence>
<dbReference type="GO" id="GO:0010073">
    <property type="term" value="P:meristem maintenance"/>
    <property type="evidence" value="ECO:0007669"/>
    <property type="project" value="InterPro"/>
</dbReference>
<dbReference type="PANTHER" id="PTHR46033:SF8">
    <property type="entry name" value="PROTEIN MAINTENANCE OF MERISTEMS-LIKE"/>
    <property type="match status" value="1"/>
</dbReference>
<evidence type="ECO:0000259" key="1">
    <source>
        <dbReference type="Pfam" id="PF10536"/>
    </source>
</evidence>
<dbReference type="Pfam" id="PF10536">
    <property type="entry name" value="PMD"/>
    <property type="match status" value="1"/>
</dbReference>
<comment type="caution">
    <text evidence="2">The sequence shown here is derived from an EMBL/GenBank/DDBJ whole genome shotgun (WGS) entry which is preliminary data.</text>
</comment>
<reference evidence="2" key="1">
    <citation type="submission" date="2022-08" db="EMBL/GenBank/DDBJ databases">
        <authorList>
            <person name="Gutierrez-Valencia J."/>
        </authorList>
    </citation>
    <scope>NUCLEOTIDE SEQUENCE</scope>
</reference>
<feature type="domain" description="Aminotransferase-like plant mobile" evidence="1">
    <location>
        <begin position="74"/>
        <end position="146"/>
    </location>
</feature>
<gene>
    <name evidence="2" type="ORF">LITE_LOCUS22405</name>
</gene>
<evidence type="ECO:0000313" key="3">
    <source>
        <dbReference type="Proteomes" id="UP001154282"/>
    </source>
</evidence>
<sequence length="168" mass="19315">MGGVLFPDRSGGSVHLQYLLWVEDWQRAGRFTWGASVLSYMYREMGRSVLQMTQSSSLGGDLGGWSALLQTCQHGDQFYQYKLWFDEKTIFVWRPYFERAQDLSGSVIQSDMFRAVVPLICFSSAMWHHPDCVLEQFGMMQDEPHQPHPVADIRFFLRQGQHGPSSGQ</sequence>
<protein>
    <recommendedName>
        <fullName evidence="1">Aminotransferase-like plant mobile domain-containing protein</fullName>
    </recommendedName>
</protein>
<dbReference type="EMBL" id="CAMGYJ010000006">
    <property type="protein sequence ID" value="CAI0430001.1"/>
    <property type="molecule type" value="Genomic_DNA"/>
</dbReference>
<keyword evidence="3" id="KW-1185">Reference proteome</keyword>
<name>A0AAV0L9N2_9ROSI</name>
<dbReference type="AlphaFoldDB" id="A0AAV0L9N2"/>
<organism evidence="2 3">
    <name type="scientific">Linum tenue</name>
    <dbReference type="NCBI Taxonomy" id="586396"/>
    <lineage>
        <taxon>Eukaryota</taxon>
        <taxon>Viridiplantae</taxon>
        <taxon>Streptophyta</taxon>
        <taxon>Embryophyta</taxon>
        <taxon>Tracheophyta</taxon>
        <taxon>Spermatophyta</taxon>
        <taxon>Magnoliopsida</taxon>
        <taxon>eudicotyledons</taxon>
        <taxon>Gunneridae</taxon>
        <taxon>Pentapetalae</taxon>
        <taxon>rosids</taxon>
        <taxon>fabids</taxon>
        <taxon>Malpighiales</taxon>
        <taxon>Linaceae</taxon>
        <taxon>Linum</taxon>
    </lineage>
</organism>
<accession>A0AAV0L9N2</accession>
<dbReference type="InterPro" id="IPR044824">
    <property type="entry name" value="MAIN-like"/>
</dbReference>
<dbReference type="InterPro" id="IPR019557">
    <property type="entry name" value="AminoTfrase-like_pln_mobile"/>
</dbReference>